<dbReference type="Pfam" id="PF01941">
    <property type="entry name" value="AdoMet_Synthase"/>
    <property type="match status" value="1"/>
</dbReference>
<dbReference type="AlphaFoldDB" id="A0A833EDF9"/>
<dbReference type="InterPro" id="IPR027790">
    <property type="entry name" value="AdoMet_synthase_2_family"/>
</dbReference>
<dbReference type="Gene3D" id="3.30.300.10">
    <property type="match status" value="1"/>
</dbReference>
<dbReference type="Proteomes" id="UP000623215">
    <property type="component" value="Unassembled WGS sequence"/>
</dbReference>
<sequence length="246" mass="27456">MVNIVVKKLDTTPIEERPIEIVERKGLGHPDSICDGIAESVSSALCKMYREKVGTILHHNTDQVELVGGHAYPKFGGGHMVAPIYILISGRATMQILDKEKGEIIKLPTGTVAIEAARSYLKKVLRNIDVDKDVIIDCRMGQGSTDLIEVFERKKSEIPLANDTSFGVGYAPLSTTERLVLETERFLNSEELKREIPAVGEDIKVMGLREGKKITLTIAMAVVDKYVKSLEEYYEVKRKVKEKVEK</sequence>
<evidence type="ECO:0000313" key="1">
    <source>
        <dbReference type="EMBL" id="HIQ32647.1"/>
    </source>
</evidence>
<name>A0A833EDF9_9EURY</name>
<accession>A0A833EDF9</accession>
<dbReference type="InterPro" id="IPR042543">
    <property type="entry name" value="AdoMet_synthase_2"/>
</dbReference>
<reference evidence="1" key="1">
    <citation type="journal article" date="2020" name="ISME J.">
        <title>Gammaproteobacteria mediating utilization of methyl-, sulfur- and petroleum organic compounds in deep ocean hydrothermal plumes.</title>
        <authorList>
            <person name="Zhou Z."/>
            <person name="Liu Y."/>
            <person name="Pan J."/>
            <person name="Cron B.R."/>
            <person name="Toner B.M."/>
            <person name="Anantharaman K."/>
            <person name="Breier J.A."/>
            <person name="Dick G.J."/>
            <person name="Li M."/>
        </authorList>
    </citation>
    <scope>NUCLEOTIDE SEQUENCE</scope>
    <source>
        <strain evidence="1">SZUA-1534</strain>
    </source>
</reference>
<keyword evidence="1" id="KW-0808">Transferase</keyword>
<dbReference type="PANTHER" id="PTHR36697:SF1">
    <property type="entry name" value="S-ADENOSYLMETHIONINE SYNTHASE"/>
    <property type="match status" value="1"/>
</dbReference>
<dbReference type="PANTHER" id="PTHR36697">
    <property type="entry name" value="S-ADENOSYLMETHIONINE SYNTHASE"/>
    <property type="match status" value="1"/>
</dbReference>
<comment type="caution">
    <text evidence="1">The sequence shown here is derived from an EMBL/GenBank/DDBJ whole genome shotgun (WGS) entry which is preliminary data.</text>
</comment>
<dbReference type="EC" id="2.5.1.6" evidence="1"/>
<evidence type="ECO:0000313" key="2">
    <source>
        <dbReference type="Proteomes" id="UP000623215"/>
    </source>
</evidence>
<dbReference type="EMBL" id="DQVW01000076">
    <property type="protein sequence ID" value="HIQ32647.1"/>
    <property type="molecule type" value="Genomic_DNA"/>
</dbReference>
<dbReference type="GO" id="GO:0004478">
    <property type="term" value="F:methionine adenosyltransferase activity"/>
    <property type="evidence" value="ECO:0007669"/>
    <property type="project" value="UniProtKB-EC"/>
</dbReference>
<protein>
    <submittedName>
        <fullName evidence="1">Methionine adenosyltransferase</fullName>
        <ecNumber evidence="1">2.5.1.6</ecNumber>
    </submittedName>
</protein>
<organism evidence="1 2">
    <name type="scientific">Methanothermococcus okinawensis</name>
    <dbReference type="NCBI Taxonomy" id="155863"/>
    <lineage>
        <taxon>Archaea</taxon>
        <taxon>Methanobacteriati</taxon>
        <taxon>Methanobacteriota</taxon>
        <taxon>Methanomada group</taxon>
        <taxon>Methanococci</taxon>
        <taxon>Methanococcales</taxon>
        <taxon>Methanococcaceae</taxon>
        <taxon>Methanothermococcus</taxon>
    </lineage>
</organism>
<gene>
    <name evidence="1" type="ORF">EYH55_04120</name>
</gene>
<proteinExistence type="predicted"/>
<feature type="non-terminal residue" evidence="1">
    <location>
        <position position="246"/>
    </location>
</feature>
<dbReference type="Gene3D" id="3.30.300.340">
    <property type="entry name" value="S-adenosylmethionine synthetase, N-terminal domain"/>
    <property type="match status" value="1"/>
</dbReference>